<evidence type="ECO:0000256" key="4">
    <source>
        <dbReference type="ARBA" id="ARBA00023136"/>
    </source>
</evidence>
<keyword evidence="3 5" id="KW-1133">Transmembrane helix</keyword>
<dbReference type="GeneID" id="92851255"/>
<name>A0ABN5AKR8_9BACI</name>
<keyword evidence="2 5" id="KW-0812">Transmembrane</keyword>
<feature type="transmembrane region" description="Helical" evidence="5">
    <location>
        <begin position="242"/>
        <end position="261"/>
    </location>
</feature>
<feature type="transmembrane region" description="Helical" evidence="5">
    <location>
        <begin position="17"/>
        <end position="36"/>
    </location>
</feature>
<evidence type="ECO:0000256" key="5">
    <source>
        <dbReference type="SAM" id="Phobius"/>
    </source>
</evidence>
<dbReference type="EMBL" id="CP021920">
    <property type="protein sequence ID" value="ASB91317.1"/>
    <property type="molecule type" value="Genomic_DNA"/>
</dbReference>
<evidence type="ECO:0000313" key="8">
    <source>
        <dbReference type="Proteomes" id="UP000196877"/>
    </source>
</evidence>
<feature type="transmembrane region" description="Helical" evidence="5">
    <location>
        <begin position="300"/>
        <end position="318"/>
    </location>
</feature>
<dbReference type="Pfam" id="PF12698">
    <property type="entry name" value="ABC2_membrane_3"/>
    <property type="match status" value="1"/>
</dbReference>
<evidence type="ECO:0000256" key="3">
    <source>
        <dbReference type="ARBA" id="ARBA00022989"/>
    </source>
</evidence>
<dbReference type="Proteomes" id="UP000196877">
    <property type="component" value="Chromosome"/>
</dbReference>
<sequence length="328" mass="36364">MLNVFRNRLDRMLTKKAVLIIAVVVVPLMIAAAIFFSNQTIVKDKIAFITAGSQHIPSDPKADVLQVDTKPPLSSLVLGQYNFLVEEKGSGYKVTTLRNQTDQKRIEQFFKTGHLPESYRGDDQIHNDRGIGTNILGFIVMLVFMQGVALTALYPEDRMLGAFRRMLASPLSVGKYLFVQSIFTFLCLYIPSYLAIVITCQLFGAEIGYSFGMLAVLLSILTAMATGFSICMTSVMKRNINLAASGISVVTCVLAGCFISFTGSNPILDAICSILPQNAFMAFIHGVEVGRSVLEYKGQIVYLFIWTIMLWLIGFFVTKRRIGKGIYE</sequence>
<evidence type="ECO:0000259" key="6">
    <source>
        <dbReference type="Pfam" id="PF12698"/>
    </source>
</evidence>
<protein>
    <recommendedName>
        <fullName evidence="6">ABC-2 type transporter transmembrane domain-containing protein</fullName>
    </recommendedName>
</protein>
<proteinExistence type="predicted"/>
<organism evidence="7 8">
    <name type="scientific">Bacillus sonorensis</name>
    <dbReference type="NCBI Taxonomy" id="119858"/>
    <lineage>
        <taxon>Bacteria</taxon>
        <taxon>Bacillati</taxon>
        <taxon>Bacillota</taxon>
        <taxon>Bacilli</taxon>
        <taxon>Bacillales</taxon>
        <taxon>Bacillaceae</taxon>
        <taxon>Bacillus</taxon>
    </lineage>
</organism>
<feature type="transmembrane region" description="Helical" evidence="5">
    <location>
        <begin position="210"/>
        <end position="230"/>
    </location>
</feature>
<feature type="transmembrane region" description="Helical" evidence="5">
    <location>
        <begin position="176"/>
        <end position="204"/>
    </location>
</feature>
<feature type="domain" description="ABC-2 type transporter transmembrane" evidence="6">
    <location>
        <begin position="130"/>
        <end position="315"/>
    </location>
</feature>
<feature type="transmembrane region" description="Helical" evidence="5">
    <location>
        <begin position="135"/>
        <end position="155"/>
    </location>
</feature>
<comment type="subcellular location">
    <subcellularLocation>
        <location evidence="1">Membrane</location>
        <topology evidence="1">Multi-pass membrane protein</topology>
    </subcellularLocation>
</comment>
<evidence type="ECO:0000256" key="2">
    <source>
        <dbReference type="ARBA" id="ARBA00022692"/>
    </source>
</evidence>
<accession>A0ABN5AKR8</accession>
<keyword evidence="4 5" id="KW-0472">Membrane</keyword>
<dbReference type="InterPro" id="IPR013525">
    <property type="entry name" value="ABC2_TM"/>
</dbReference>
<evidence type="ECO:0000256" key="1">
    <source>
        <dbReference type="ARBA" id="ARBA00004141"/>
    </source>
</evidence>
<gene>
    <name evidence="7" type="ORF">S101395_04829</name>
</gene>
<evidence type="ECO:0000313" key="7">
    <source>
        <dbReference type="EMBL" id="ASB91317.1"/>
    </source>
</evidence>
<reference evidence="7 8" key="1">
    <citation type="submission" date="2017-06" db="EMBL/GenBank/DDBJ databases">
        <title>Genome sequence of Bacillus sonorensis strain SRCM101395.</title>
        <authorList>
            <person name="Cho S.H."/>
        </authorList>
    </citation>
    <scope>NUCLEOTIDE SEQUENCE [LARGE SCALE GENOMIC DNA]</scope>
    <source>
        <strain evidence="7 8">SRCM101395</strain>
    </source>
</reference>
<dbReference type="RefSeq" id="WP_006639988.1">
    <property type="nucleotide sequence ID" value="NZ_BORD01000008.1"/>
</dbReference>
<keyword evidence="8" id="KW-1185">Reference proteome</keyword>